<dbReference type="HOGENOM" id="CLU_125896_0_0_11"/>
<name>D7B1A8_NOCDD</name>
<dbReference type="InterPro" id="IPR028961">
    <property type="entry name" value="Imm21"/>
</dbReference>
<evidence type="ECO:0000313" key="2">
    <source>
        <dbReference type="EMBL" id="ADH66499.1"/>
    </source>
</evidence>
<gene>
    <name evidence="2" type="ordered locus">Ndas_1057</name>
</gene>
<reference evidence="2 3" key="1">
    <citation type="journal article" date="2010" name="Stand. Genomic Sci.">
        <title>Complete genome sequence of Nocardiopsis dassonvillei type strain (IMRU 509).</title>
        <authorList>
            <person name="Sun H."/>
            <person name="Lapidus A."/>
            <person name="Nolan M."/>
            <person name="Lucas S."/>
            <person name="Del Rio T.G."/>
            <person name="Tice H."/>
            <person name="Cheng J.F."/>
            <person name="Tapia R."/>
            <person name="Han C."/>
            <person name="Goodwin L."/>
            <person name="Pitluck S."/>
            <person name="Pagani I."/>
            <person name="Ivanova N."/>
            <person name="Mavromatis K."/>
            <person name="Mikhailova N."/>
            <person name="Pati A."/>
            <person name="Chen A."/>
            <person name="Palaniappan K."/>
            <person name="Land M."/>
            <person name="Hauser L."/>
            <person name="Chang Y.J."/>
            <person name="Jeffries C.D."/>
            <person name="Djao O.D."/>
            <person name="Rohde M."/>
            <person name="Sikorski J."/>
            <person name="Goker M."/>
            <person name="Woyke T."/>
            <person name="Bristow J."/>
            <person name="Eisen J.A."/>
            <person name="Markowitz V."/>
            <person name="Hugenholtz P."/>
            <person name="Kyrpides N.C."/>
            <person name="Klenk H.P."/>
        </authorList>
    </citation>
    <scope>NUCLEOTIDE SEQUENCE [LARGE SCALE GENOMIC DNA]</scope>
    <source>
        <strain evidence="3">ATCC 23218 / DSM 43111 / CIP 107115 / JCM 7437 / KCTC 9190 / NBRC 14626 / NCTC 10488 / NRRL B-5397 / IMRU 509</strain>
    </source>
</reference>
<evidence type="ECO:0008006" key="4">
    <source>
        <dbReference type="Google" id="ProtNLM"/>
    </source>
</evidence>
<dbReference type="KEGG" id="nda:Ndas_1057"/>
<dbReference type="Proteomes" id="UP000002219">
    <property type="component" value="Chromosome 1"/>
</dbReference>
<sequence>MSSRIGANEPRSSLTWIESMGGPLLAIPVSLLPAWEGCTETGMIWGETDTPDDYDRACTVDGLAGVIAVGDGDGRALVLGDGPDPGCYLPEHRAFLRWIAADSEADLRAAAEAVLADSAVEWEECGVWVTDGPVVLMDSVTPGSSPDTVHPGEGSPERAPVPLPAGRWRVSAAHARTDEGTQVSLVRLLPAGDL</sequence>
<dbReference type="STRING" id="446468.Ndas_1057"/>
<evidence type="ECO:0000313" key="3">
    <source>
        <dbReference type="Proteomes" id="UP000002219"/>
    </source>
</evidence>
<organism evidence="2 3">
    <name type="scientific">Nocardiopsis dassonvillei (strain ATCC 23218 / DSM 43111 / CIP 107115 / JCM 7437 / KCTC 9190 / NBRC 14626 / NCTC 10488 / NRRL B-5397 / IMRU 509)</name>
    <name type="common">Actinomadura dassonvillei</name>
    <dbReference type="NCBI Taxonomy" id="446468"/>
    <lineage>
        <taxon>Bacteria</taxon>
        <taxon>Bacillati</taxon>
        <taxon>Actinomycetota</taxon>
        <taxon>Actinomycetes</taxon>
        <taxon>Streptosporangiales</taxon>
        <taxon>Nocardiopsidaceae</taxon>
        <taxon>Nocardiopsis</taxon>
    </lineage>
</organism>
<protein>
    <recommendedName>
        <fullName evidence="4">Immunity protein 21</fullName>
    </recommendedName>
</protein>
<accession>D7B1A8</accession>
<dbReference type="RefSeq" id="WP_013152106.1">
    <property type="nucleotide sequence ID" value="NC_014210.1"/>
</dbReference>
<dbReference type="AlphaFoldDB" id="D7B1A8"/>
<keyword evidence="3" id="KW-1185">Reference proteome</keyword>
<feature type="region of interest" description="Disordered" evidence="1">
    <location>
        <begin position="140"/>
        <end position="164"/>
    </location>
</feature>
<proteinExistence type="predicted"/>
<dbReference type="EMBL" id="CP002040">
    <property type="protein sequence ID" value="ADH66499.1"/>
    <property type="molecule type" value="Genomic_DNA"/>
</dbReference>
<dbReference type="GeneID" id="91489139"/>
<dbReference type="Pfam" id="PF15589">
    <property type="entry name" value="Imm21"/>
    <property type="match status" value="1"/>
</dbReference>
<dbReference type="eggNOG" id="ENOG5033F6U">
    <property type="taxonomic scope" value="Bacteria"/>
</dbReference>
<evidence type="ECO:0000256" key="1">
    <source>
        <dbReference type="SAM" id="MobiDB-lite"/>
    </source>
</evidence>